<dbReference type="GO" id="GO:0043546">
    <property type="term" value="F:molybdopterin cofactor binding"/>
    <property type="evidence" value="ECO:0007669"/>
    <property type="project" value="InterPro"/>
</dbReference>
<comment type="cofactor">
    <cofactor evidence="1">
        <name>Mo-bis(molybdopterin guanine dinucleotide)</name>
        <dbReference type="ChEBI" id="CHEBI:60539"/>
    </cofactor>
</comment>
<evidence type="ECO:0000256" key="7">
    <source>
        <dbReference type="ARBA" id="ARBA00023002"/>
    </source>
</evidence>
<evidence type="ECO:0000256" key="1">
    <source>
        <dbReference type="ARBA" id="ARBA00001942"/>
    </source>
</evidence>
<dbReference type="Gene3D" id="2.40.40.20">
    <property type="match status" value="1"/>
</dbReference>
<dbReference type="InterPro" id="IPR041957">
    <property type="entry name" value="CT_Nitrate-R-NapA-like"/>
</dbReference>
<evidence type="ECO:0000256" key="5">
    <source>
        <dbReference type="ARBA" id="ARBA00022505"/>
    </source>
</evidence>
<dbReference type="Pfam" id="PF01568">
    <property type="entry name" value="Molydop_binding"/>
    <property type="match status" value="1"/>
</dbReference>
<dbReference type="GO" id="GO:0016020">
    <property type="term" value="C:membrane"/>
    <property type="evidence" value="ECO:0007669"/>
    <property type="project" value="TreeGrafter"/>
</dbReference>
<name>A0A7S9QBN7_9RHOB</name>
<evidence type="ECO:0000256" key="2">
    <source>
        <dbReference type="ARBA" id="ARBA00001966"/>
    </source>
</evidence>
<dbReference type="SUPFAM" id="SSF50692">
    <property type="entry name" value="ADC-like"/>
    <property type="match status" value="1"/>
</dbReference>
<protein>
    <submittedName>
        <fullName evidence="13">Molybdopterin-dependent oxidoreductase</fullName>
    </submittedName>
</protein>
<dbReference type="InterPro" id="IPR027467">
    <property type="entry name" value="MopterinOxRdtase_cofactor_BS"/>
</dbReference>
<keyword evidence="4" id="KW-0004">4Fe-4S</keyword>
<dbReference type="GO" id="GO:0046872">
    <property type="term" value="F:metal ion binding"/>
    <property type="evidence" value="ECO:0007669"/>
    <property type="project" value="UniProtKB-KW"/>
</dbReference>
<dbReference type="GO" id="GO:0042128">
    <property type="term" value="P:nitrate assimilation"/>
    <property type="evidence" value="ECO:0007669"/>
    <property type="project" value="UniProtKB-KW"/>
</dbReference>
<evidence type="ECO:0000256" key="6">
    <source>
        <dbReference type="ARBA" id="ARBA00022723"/>
    </source>
</evidence>
<proteinExistence type="inferred from homology"/>
<dbReference type="PROSITE" id="PS51669">
    <property type="entry name" value="4FE4S_MOW_BIS_MGD"/>
    <property type="match status" value="1"/>
</dbReference>
<gene>
    <name evidence="13" type="ORF">I0K15_10450</name>
</gene>
<organism evidence="13 14">
    <name type="scientific">Pontivivens ytuae</name>
    <dbReference type="NCBI Taxonomy" id="2789856"/>
    <lineage>
        <taxon>Bacteria</taxon>
        <taxon>Pseudomonadati</taxon>
        <taxon>Pseudomonadota</taxon>
        <taxon>Alphaproteobacteria</taxon>
        <taxon>Rhodobacterales</taxon>
        <taxon>Paracoccaceae</taxon>
        <taxon>Pontivivens</taxon>
    </lineage>
</organism>
<evidence type="ECO:0000256" key="3">
    <source>
        <dbReference type="ARBA" id="ARBA00008747"/>
    </source>
</evidence>
<keyword evidence="6" id="KW-0479">Metal-binding</keyword>
<dbReference type="InterPro" id="IPR009010">
    <property type="entry name" value="Asp_de-COase-like_dom_sf"/>
</dbReference>
<feature type="region of interest" description="Disordered" evidence="11">
    <location>
        <begin position="1"/>
        <end position="67"/>
    </location>
</feature>
<evidence type="ECO:0000256" key="4">
    <source>
        <dbReference type="ARBA" id="ARBA00022485"/>
    </source>
</evidence>
<dbReference type="Pfam" id="PF04324">
    <property type="entry name" value="Fer2_BFD"/>
    <property type="match status" value="1"/>
</dbReference>
<dbReference type="Proteomes" id="UP000594800">
    <property type="component" value="Chromosome"/>
</dbReference>
<dbReference type="GO" id="GO:0045333">
    <property type="term" value="P:cellular respiration"/>
    <property type="evidence" value="ECO:0007669"/>
    <property type="project" value="UniProtKB-ARBA"/>
</dbReference>
<dbReference type="CDD" id="cd02754">
    <property type="entry name" value="MopB_Nitrate-R-NapA-like"/>
    <property type="match status" value="1"/>
</dbReference>
<dbReference type="InterPro" id="IPR041854">
    <property type="entry name" value="BFD-like_2Fe2S-bd_dom_sf"/>
</dbReference>
<sequence>MSSSRKPPSLDAGGPPSPSLPPLAGGGGRFAVSGATPEPGGFGSSGDSPSPRRGEGRGGGLTPSHGGATRTTCAYCGVGCGVIASPDGQGGATIAGDPDHPANFGRLCSKGSALGETLGLDGRLLTPQVGGVEASWDAALDLVADRFRETIAEHGPDSVAFYVSGQFLTEDYYVANKLMKGFIGSANIDTNSRLCMASSVAGHKRAFGEDVVPGTYADLEEAELIVLTGSNLAWCHPVLHQRVQAGGAKVVVIDPRRTVTADGADMHLALRPGSDVALWSGLLGHLFGEGCIDLDFAAHVEGMAGAASAPTLAQVAAATGLTKQELRAFYALWTRTEKVVSVYSQGVNQAADGTDRVNAILDCHLATGRIGKSGCGPFSVTGQPNAMGGREVGGLANMLAAHLDLENAAHREAVQGFWASPAIADKQGLKAVDLFRACADGRVKALWIMCTNPAVSMPEADAVRAAIRNVPFVVVSDIEAETDTVRLADVALPATGWGEKDGTVTNSERRISRQRAFLPAPGEAMDDWRIIAEVGKRMGWAEAFGWSCAAEVFDEWTRMTALSRDFGKVLDLTALEGCDYDAMAPVMWPVGGPERLFADGAFPRGKGQILAPRMGEMPLRDRRHPFTLNTGRVRDHWHTMTRTGRSAKLSLHIAEPFVEVHPADAAALGIAPAGLVRIASAHGAMIARAQVTDRVARGQLFAPIHWTGETASTARVDALVEGRVDPVSGQPALKGMAVEIKALAPAWYGFCVSTARPAADTLYWARARTAAGWQMELAGAETPGDWVAFARDLCGVEAEAVTVLDATKGIARVALIADGRLAGALFAAREPVALSRPHLRDALGEGGAEVLAGRPGNGMPDPGPVVCACFGVGVNTIVTAVAEQGLVSVEEIGAALKAGTNCGACRPELAALIAPRAVAAE</sequence>
<feature type="domain" description="4Fe-4S Mo/W bis-MGD-type" evidence="12">
    <location>
        <begin position="66"/>
        <end position="122"/>
    </location>
</feature>
<dbReference type="SUPFAM" id="SSF53706">
    <property type="entry name" value="Formate dehydrogenase/DMSO reductase, domains 1-3"/>
    <property type="match status" value="1"/>
</dbReference>
<dbReference type="PANTHER" id="PTHR43105">
    <property type="entry name" value="RESPIRATORY NITRATE REDUCTASE"/>
    <property type="match status" value="1"/>
</dbReference>
<evidence type="ECO:0000313" key="13">
    <source>
        <dbReference type="EMBL" id="QPH52251.1"/>
    </source>
</evidence>
<dbReference type="PANTHER" id="PTHR43105:SF9">
    <property type="entry name" value="NADPH-FE(3+) OXIDOREDUCTASE SUBUNIT ALPHA"/>
    <property type="match status" value="1"/>
</dbReference>
<dbReference type="KEGG" id="poz:I0K15_10450"/>
<dbReference type="Pfam" id="PF00384">
    <property type="entry name" value="Molybdopterin"/>
    <property type="match status" value="1"/>
</dbReference>
<evidence type="ECO:0000313" key="14">
    <source>
        <dbReference type="Proteomes" id="UP000594800"/>
    </source>
</evidence>
<keyword evidence="14" id="KW-1185">Reference proteome</keyword>
<evidence type="ECO:0000256" key="11">
    <source>
        <dbReference type="SAM" id="MobiDB-lite"/>
    </source>
</evidence>
<accession>A0A7S9QBN7</accession>
<dbReference type="EMBL" id="CP064942">
    <property type="protein sequence ID" value="QPH52251.1"/>
    <property type="molecule type" value="Genomic_DNA"/>
</dbReference>
<evidence type="ECO:0000256" key="9">
    <source>
        <dbReference type="ARBA" id="ARBA00023014"/>
    </source>
</evidence>
<dbReference type="Gene3D" id="3.40.228.10">
    <property type="entry name" value="Dimethylsulfoxide Reductase, domain 2"/>
    <property type="match status" value="1"/>
</dbReference>
<dbReference type="Gene3D" id="2.20.25.90">
    <property type="entry name" value="ADC-like domains"/>
    <property type="match status" value="1"/>
</dbReference>
<keyword evidence="7" id="KW-0560">Oxidoreductase</keyword>
<comment type="similarity">
    <text evidence="3">Belongs to the prokaryotic molybdopterin-containing oxidoreductase family. NasA/NapA/NarB subfamily.</text>
</comment>
<dbReference type="InterPro" id="IPR006656">
    <property type="entry name" value="Mopterin_OxRdtase"/>
</dbReference>
<keyword evidence="8" id="KW-0408">Iron</keyword>
<dbReference type="Pfam" id="PF04879">
    <property type="entry name" value="Molybdop_Fe4S4"/>
    <property type="match status" value="1"/>
</dbReference>
<dbReference type="InterPro" id="IPR007419">
    <property type="entry name" value="BFD-like_2Fe2S-bd_dom"/>
</dbReference>
<dbReference type="PROSITE" id="PS00551">
    <property type="entry name" value="MOLYBDOPTERIN_PROK_1"/>
    <property type="match status" value="1"/>
</dbReference>
<evidence type="ECO:0000256" key="10">
    <source>
        <dbReference type="ARBA" id="ARBA00023063"/>
    </source>
</evidence>
<dbReference type="GO" id="GO:1990204">
    <property type="term" value="C:oxidoreductase complex"/>
    <property type="evidence" value="ECO:0007669"/>
    <property type="project" value="UniProtKB-ARBA"/>
</dbReference>
<dbReference type="Gene3D" id="1.10.10.1100">
    <property type="entry name" value="BFD-like [2Fe-2S]-binding domain"/>
    <property type="match status" value="1"/>
</dbReference>
<dbReference type="CDD" id="cd02791">
    <property type="entry name" value="MopB_CT_Nitrate-R-NapA-like"/>
    <property type="match status" value="1"/>
</dbReference>
<evidence type="ECO:0000256" key="8">
    <source>
        <dbReference type="ARBA" id="ARBA00023004"/>
    </source>
</evidence>
<dbReference type="Gene3D" id="3.40.50.740">
    <property type="match status" value="1"/>
</dbReference>
<dbReference type="InterPro" id="IPR006963">
    <property type="entry name" value="Mopterin_OxRdtase_4Fe-4S_dom"/>
</dbReference>
<dbReference type="AlphaFoldDB" id="A0A7S9QBN7"/>
<dbReference type="GO" id="GO:0051539">
    <property type="term" value="F:4 iron, 4 sulfur cluster binding"/>
    <property type="evidence" value="ECO:0007669"/>
    <property type="project" value="UniProtKB-KW"/>
</dbReference>
<keyword evidence="10" id="KW-0534">Nitrate assimilation</keyword>
<dbReference type="SMART" id="SM00926">
    <property type="entry name" value="Molybdop_Fe4S4"/>
    <property type="match status" value="1"/>
</dbReference>
<keyword evidence="5" id="KW-0500">Molybdenum</keyword>
<dbReference type="GO" id="GO:0016491">
    <property type="term" value="F:oxidoreductase activity"/>
    <property type="evidence" value="ECO:0007669"/>
    <property type="project" value="UniProtKB-KW"/>
</dbReference>
<dbReference type="InterPro" id="IPR050123">
    <property type="entry name" value="Prok_molybdopt-oxidoreductase"/>
</dbReference>
<comment type="cofactor">
    <cofactor evidence="2">
        <name>[4Fe-4S] cluster</name>
        <dbReference type="ChEBI" id="CHEBI:49883"/>
    </cofactor>
</comment>
<reference evidence="13 14" key="1">
    <citation type="submission" date="2020-11" db="EMBL/GenBank/DDBJ databases">
        <title>Description of Pontivivens ytuae sp. nov. isolated from deep sea sediment of Mariana Trench.</title>
        <authorList>
            <person name="Wang Z."/>
            <person name="Sun Q.-L."/>
            <person name="Xu X.-D."/>
            <person name="Tang Y.-Z."/>
            <person name="Zhang J."/>
        </authorList>
    </citation>
    <scope>NUCLEOTIDE SEQUENCE [LARGE SCALE GENOMIC DNA]</scope>
    <source>
        <strain evidence="13 14">MT2928</strain>
    </source>
</reference>
<evidence type="ECO:0000259" key="12">
    <source>
        <dbReference type="PROSITE" id="PS51669"/>
    </source>
</evidence>
<dbReference type="InterPro" id="IPR006657">
    <property type="entry name" value="MoPterin_dinucl-bd_dom"/>
</dbReference>
<keyword evidence="9" id="KW-0411">Iron-sulfur</keyword>